<reference evidence="3" key="1">
    <citation type="journal article" date="2022" name="Microorganisms">
        <title>Beyond the ABCs#Discovery of Three New Plasmid Types in Rhodobacterales (RepQ, RepY, RepW).</title>
        <authorList>
            <person name="Freese H.M."/>
            <person name="Ringel V."/>
            <person name="Overmann J."/>
            <person name="Petersen J."/>
        </authorList>
    </citation>
    <scope>NUCLEOTIDE SEQUENCE [LARGE SCALE GENOMIC DNA]</scope>
    <source>
        <strain evidence="3">DSM 109990</strain>
    </source>
</reference>
<dbReference type="SMART" id="SM00901">
    <property type="entry name" value="FRG"/>
    <property type="match status" value="1"/>
</dbReference>
<evidence type="ECO:0000259" key="1">
    <source>
        <dbReference type="SMART" id="SM00901"/>
    </source>
</evidence>
<protein>
    <recommendedName>
        <fullName evidence="1">FRG domain-containing protein</fullName>
    </recommendedName>
</protein>
<sequence length="433" mass="48299">MKIIHTDTLEGLKEAVAQFERPAVYRGQTNHYGAIGSPSATTSFDRNGCIPSEMAKWIRYSESTLRYYFGAERSTQEFCQAVLQHYGWHSFYLDASSSAAVSAWFASHSFDGKPNLMMSEDHNEDPVFLSSLQAGYKRAEGFGHLYVLDREKIEKHIGLIDLSSLSVEGTRLRFSVQSAFLVGPLRNQPLPKECYLGHIIAPCDALGALAKESNLSNTDDLFPSPSEDPVLHSLLALPWYELTDDEGNSSTIPVFRRSVELPEYQDGFVKHLSPSVGLYRGYSIAERGEIDGIKTANILMSVPDVALFGTAPRMPMLFPKVEELLDQNKAVSFEVDALVQHAEHENGYLYGKGISVSIEDGLYHLGELMIEHPGQEVAGAGVNAGWFYKKTESGHWLRVQHKDECPCGDTFTHTRHLSMLTIVEEWLRDPSGF</sequence>
<dbReference type="InterPro" id="IPR014966">
    <property type="entry name" value="FRG-dom"/>
</dbReference>
<accession>A0ABY3ZQQ8</accession>
<dbReference type="Pfam" id="PF08867">
    <property type="entry name" value="FRG"/>
    <property type="match status" value="1"/>
</dbReference>
<dbReference type="RefSeq" id="WP_243261447.1">
    <property type="nucleotide sequence ID" value="NZ_CP085144.1"/>
</dbReference>
<dbReference type="EMBL" id="CP085144">
    <property type="protein sequence ID" value="UOA15986.1"/>
    <property type="molecule type" value="Genomic_DNA"/>
</dbReference>
<name>A0ABY3ZQQ8_9RHOB</name>
<evidence type="ECO:0000313" key="2">
    <source>
        <dbReference type="EMBL" id="UOA15986.1"/>
    </source>
</evidence>
<organism evidence="2 3">
    <name type="scientific">Sulfitobacter dubius</name>
    <dbReference type="NCBI Taxonomy" id="218673"/>
    <lineage>
        <taxon>Bacteria</taxon>
        <taxon>Pseudomonadati</taxon>
        <taxon>Pseudomonadota</taxon>
        <taxon>Alphaproteobacteria</taxon>
        <taxon>Rhodobacterales</taxon>
        <taxon>Roseobacteraceae</taxon>
        <taxon>Sulfitobacter</taxon>
    </lineage>
</organism>
<feature type="domain" description="FRG" evidence="1">
    <location>
        <begin position="19"/>
        <end position="129"/>
    </location>
</feature>
<proteinExistence type="predicted"/>
<evidence type="ECO:0000313" key="3">
    <source>
        <dbReference type="Proteomes" id="UP000831019"/>
    </source>
</evidence>
<dbReference type="Proteomes" id="UP000831019">
    <property type="component" value="Chromosome"/>
</dbReference>
<gene>
    <name evidence="2" type="ORF">DSM109990_02839</name>
</gene>
<keyword evidence="3" id="KW-1185">Reference proteome</keyword>